<reference evidence="3 4" key="1">
    <citation type="submission" date="2018-08" db="EMBL/GenBank/DDBJ databases">
        <title>Genome Lactobacillus garii FI11369.</title>
        <authorList>
            <person name="Diaz M."/>
            <person name="Narbad A."/>
        </authorList>
    </citation>
    <scope>NUCLEOTIDE SEQUENCE [LARGE SCALE GENOMIC DNA]</scope>
    <source>
        <strain evidence="3 4">FI11369</strain>
    </source>
</reference>
<gene>
    <name evidence="3" type="ORF">D1831_10520</name>
</gene>
<evidence type="ECO:0000313" key="4">
    <source>
        <dbReference type="Proteomes" id="UP000283633"/>
    </source>
</evidence>
<protein>
    <submittedName>
        <fullName evidence="3">DUF262 domain-containing protein</fullName>
    </submittedName>
</protein>
<comment type="caution">
    <text evidence="3">The sequence shown here is derived from an EMBL/GenBank/DDBJ whole genome shotgun (WGS) entry which is preliminary data.</text>
</comment>
<dbReference type="InterPro" id="IPR004919">
    <property type="entry name" value="GmrSD_N"/>
</dbReference>
<proteinExistence type="predicted"/>
<dbReference type="RefSeq" id="WP_125072893.1">
    <property type="nucleotide sequence ID" value="NZ_QWZQ01000037.1"/>
</dbReference>
<dbReference type="EMBL" id="QWZQ01000037">
    <property type="protein sequence ID" value="RRK09852.1"/>
    <property type="molecule type" value="Genomic_DNA"/>
</dbReference>
<feature type="domain" description="GmrSD restriction endonucleases N-terminal" evidence="1">
    <location>
        <begin position="12"/>
        <end position="190"/>
    </location>
</feature>
<evidence type="ECO:0000313" key="3">
    <source>
        <dbReference type="EMBL" id="RRK09852.1"/>
    </source>
</evidence>
<keyword evidence="4" id="KW-1185">Reference proteome</keyword>
<sequence length="598" mass="69158">MGKELCSIKVSAIFDAVHYEVPIYQRNYAWQASQINQLIDDINSSEDNYFLGTLIVNQRDNALYEVIDGQQRLTTLYLLERYLQMPLDRNALQFEARDKSNRTLAVVGTEFDTLAEELQSTEILDGYKNIEAYFKMSSPAIDRDTFIKKLDKVLLVRVQVPHDIDLNHYFEIMNTRGEQLELHEIVKANLIAQIKAPTEKRIANAIWEHCASMMTYVQMNFSINVRRKIFTKNWGSLAKGITNFDALVPWFTVSAKTEPSMTLADILKKRPRVSVASQPETPENERFESVLSFPNFLLQVNAALNPNNNENSDDASLDDRNLLVSLKHTWQDEVTAKAFIFNLLKARVLFDKYVLKREYVRDYKETGKWSLQRLERYRDSNGDKPVYHATFDEGDGDVKNKKIRTLQSALRITYTSPKTMHWITLILKKGLAGEITDILNVLETYARIKVAESNYKLASGFQFERIVFSYLDYLLYRDGYSYGGHEMIKPLADDWQFQFRNSIEHFFPQHPTELIEWQDDDLNGFGNLALITVSGNSVFSNIDPVGKVSTNPTIVEQSLKLKIMKAMLEQNGNMWTPKLSYRHQEEMFRILEQATSTD</sequence>
<dbReference type="PANTHER" id="PTHR35149">
    <property type="entry name" value="SLL5132 PROTEIN"/>
    <property type="match status" value="1"/>
</dbReference>
<organism evidence="3 4">
    <name type="scientific">Lactiplantibacillus garii</name>
    <dbReference type="NCBI Taxonomy" id="2306423"/>
    <lineage>
        <taxon>Bacteria</taxon>
        <taxon>Bacillati</taxon>
        <taxon>Bacillota</taxon>
        <taxon>Bacilli</taxon>
        <taxon>Lactobacillales</taxon>
        <taxon>Lactobacillaceae</taxon>
        <taxon>Lactiplantibacillus</taxon>
    </lineage>
</organism>
<dbReference type="InterPro" id="IPR011089">
    <property type="entry name" value="GmrSD_C"/>
</dbReference>
<name>A0A426D5G2_9LACO</name>
<dbReference type="Pfam" id="PF03235">
    <property type="entry name" value="GmrSD_N"/>
    <property type="match status" value="1"/>
</dbReference>
<dbReference type="OrthoDB" id="9798761at2"/>
<accession>A0A426D5G2</accession>
<dbReference type="PANTHER" id="PTHR35149:SF1">
    <property type="entry name" value="DUF5655 DOMAIN-CONTAINING PROTEIN"/>
    <property type="match status" value="1"/>
</dbReference>
<evidence type="ECO:0000259" key="2">
    <source>
        <dbReference type="Pfam" id="PF07510"/>
    </source>
</evidence>
<dbReference type="Proteomes" id="UP000283633">
    <property type="component" value="Unassembled WGS sequence"/>
</dbReference>
<feature type="domain" description="GmrSD restriction endonucleases C-terminal" evidence="2">
    <location>
        <begin position="460"/>
        <end position="589"/>
    </location>
</feature>
<dbReference type="AlphaFoldDB" id="A0A426D5G2"/>
<dbReference type="Pfam" id="PF07510">
    <property type="entry name" value="GmrSD_C"/>
    <property type="match status" value="1"/>
</dbReference>
<evidence type="ECO:0000259" key="1">
    <source>
        <dbReference type="Pfam" id="PF03235"/>
    </source>
</evidence>